<dbReference type="Proteomes" id="UP000075902">
    <property type="component" value="Unassembled WGS sequence"/>
</dbReference>
<dbReference type="GO" id="GO:0003887">
    <property type="term" value="F:DNA-directed DNA polymerase activity"/>
    <property type="evidence" value="ECO:0007669"/>
    <property type="project" value="TreeGrafter"/>
</dbReference>
<name>A0A182TVG8_9DIPT</name>
<dbReference type="AlphaFoldDB" id="A0A182TVG8"/>
<reference evidence="2" key="2">
    <citation type="submission" date="2020-05" db="UniProtKB">
        <authorList>
            <consortium name="EnsemblMetazoa"/>
        </authorList>
    </citation>
    <scope>IDENTIFICATION</scope>
    <source>
        <strain evidence="2">CM1001059</strain>
    </source>
</reference>
<dbReference type="GO" id="GO:0003677">
    <property type="term" value="F:DNA binding"/>
    <property type="evidence" value="ECO:0007669"/>
    <property type="project" value="InterPro"/>
</dbReference>
<sequence>GFRDLPQSVAFFSSVEVDRVLRKEAQHDCRTPSNPHGLRGGYCIPDGESLDIYQTLARLTASERDVSRDPSTTLSFESRSSQQQQQESDQSDALIATIFATINHLDIVNGVAGAAETQLLQHRTVRWFDGEPATLCSAPPTSEHSECFAPPERPTDRHQWDGALAGAGLILYGSVAKLDRYACLFDPAGTYLLVDEPTRSPLEQAHLRRLLGTLWTTRGAYRVYVRARGQLYGYDPFRRPAGAAEYGALVQLEDGRPLPTVPLTDFGGYPLRIEVFRSVYSNPDERASASKADQITYSGPDVMARDVFCRALNVTGKLRFAVE</sequence>
<evidence type="ECO:0000313" key="3">
    <source>
        <dbReference type="Proteomes" id="UP000075902"/>
    </source>
</evidence>
<dbReference type="VEuPathDB" id="VectorBase:AMEC009019"/>
<dbReference type="PANTHER" id="PTHR10267">
    <property type="entry name" value="DNA POLYMERASE SUBUNIT GAMMA-1"/>
    <property type="match status" value="1"/>
</dbReference>
<evidence type="ECO:0000313" key="2">
    <source>
        <dbReference type="EnsemblMetazoa" id="AMEC009019-PA"/>
    </source>
</evidence>
<proteinExistence type="predicted"/>
<dbReference type="EnsemblMetazoa" id="AMEC009019-RA">
    <property type="protein sequence ID" value="AMEC009019-PA"/>
    <property type="gene ID" value="AMEC009019"/>
</dbReference>
<dbReference type="STRING" id="34690.A0A182TVG8"/>
<dbReference type="GO" id="GO:0006264">
    <property type="term" value="P:mitochondrial DNA replication"/>
    <property type="evidence" value="ECO:0007669"/>
    <property type="project" value="TreeGrafter"/>
</dbReference>
<accession>A0A182TVG8</accession>
<evidence type="ECO:0000256" key="1">
    <source>
        <dbReference type="SAM" id="MobiDB-lite"/>
    </source>
</evidence>
<reference evidence="3" key="1">
    <citation type="submission" date="2014-01" db="EMBL/GenBank/DDBJ databases">
        <title>The Genome Sequence of Anopheles melas CM1001059_A (V2).</title>
        <authorList>
            <consortium name="The Broad Institute Genomics Platform"/>
            <person name="Neafsey D.E."/>
            <person name="Besansky N."/>
            <person name="Howell P."/>
            <person name="Walton C."/>
            <person name="Young S.K."/>
            <person name="Zeng Q."/>
            <person name="Gargeya S."/>
            <person name="Fitzgerald M."/>
            <person name="Haas B."/>
            <person name="Abouelleil A."/>
            <person name="Allen A.W."/>
            <person name="Alvarado L."/>
            <person name="Arachchi H.M."/>
            <person name="Berlin A.M."/>
            <person name="Chapman S.B."/>
            <person name="Gainer-Dewar J."/>
            <person name="Goldberg J."/>
            <person name="Griggs A."/>
            <person name="Gujja S."/>
            <person name="Hansen M."/>
            <person name="Howarth C."/>
            <person name="Imamovic A."/>
            <person name="Ireland A."/>
            <person name="Larimer J."/>
            <person name="McCowan C."/>
            <person name="Murphy C."/>
            <person name="Pearson M."/>
            <person name="Poon T.W."/>
            <person name="Priest M."/>
            <person name="Roberts A."/>
            <person name="Saif S."/>
            <person name="Shea T."/>
            <person name="Sisk P."/>
            <person name="Sykes S."/>
            <person name="Wortman J."/>
            <person name="Nusbaum C."/>
            <person name="Birren B."/>
        </authorList>
    </citation>
    <scope>NUCLEOTIDE SEQUENCE [LARGE SCALE GENOMIC DNA]</scope>
    <source>
        <strain evidence="3">CM1001059</strain>
    </source>
</reference>
<keyword evidence="3" id="KW-1185">Reference proteome</keyword>
<dbReference type="GO" id="GO:0008408">
    <property type="term" value="F:3'-5' exonuclease activity"/>
    <property type="evidence" value="ECO:0007669"/>
    <property type="project" value="TreeGrafter"/>
</dbReference>
<protein>
    <submittedName>
        <fullName evidence="2">Uncharacterized protein</fullName>
    </submittedName>
</protein>
<feature type="compositionally biased region" description="Low complexity" evidence="1">
    <location>
        <begin position="75"/>
        <end position="89"/>
    </location>
</feature>
<feature type="region of interest" description="Disordered" evidence="1">
    <location>
        <begin position="62"/>
        <end position="89"/>
    </location>
</feature>
<dbReference type="InterPro" id="IPR002297">
    <property type="entry name" value="DNA-dir_DNA_pol_A_mt"/>
</dbReference>
<dbReference type="GO" id="GO:0005760">
    <property type="term" value="C:gamma DNA polymerase complex"/>
    <property type="evidence" value="ECO:0007669"/>
    <property type="project" value="InterPro"/>
</dbReference>
<dbReference type="PANTHER" id="PTHR10267:SF0">
    <property type="entry name" value="DNA POLYMERASE SUBUNIT GAMMA-1"/>
    <property type="match status" value="1"/>
</dbReference>
<organism evidence="2 3">
    <name type="scientific">Anopheles melas</name>
    <dbReference type="NCBI Taxonomy" id="34690"/>
    <lineage>
        <taxon>Eukaryota</taxon>
        <taxon>Metazoa</taxon>
        <taxon>Ecdysozoa</taxon>
        <taxon>Arthropoda</taxon>
        <taxon>Hexapoda</taxon>
        <taxon>Insecta</taxon>
        <taxon>Pterygota</taxon>
        <taxon>Neoptera</taxon>
        <taxon>Endopterygota</taxon>
        <taxon>Diptera</taxon>
        <taxon>Nematocera</taxon>
        <taxon>Culicoidea</taxon>
        <taxon>Culicidae</taxon>
        <taxon>Anophelinae</taxon>
        <taxon>Anopheles</taxon>
    </lineage>
</organism>